<evidence type="ECO:0000313" key="2">
    <source>
        <dbReference type="Proteomes" id="UP000027265"/>
    </source>
</evidence>
<reference evidence="2" key="1">
    <citation type="journal article" date="2014" name="Proc. Natl. Acad. Sci. U.S.A.">
        <title>Extensive sampling of basidiomycete genomes demonstrates inadequacy of the white-rot/brown-rot paradigm for wood decay fungi.</title>
        <authorList>
            <person name="Riley R."/>
            <person name="Salamov A.A."/>
            <person name="Brown D.W."/>
            <person name="Nagy L.G."/>
            <person name="Floudas D."/>
            <person name="Held B.W."/>
            <person name="Levasseur A."/>
            <person name="Lombard V."/>
            <person name="Morin E."/>
            <person name="Otillar R."/>
            <person name="Lindquist E.A."/>
            <person name="Sun H."/>
            <person name="LaButti K.M."/>
            <person name="Schmutz J."/>
            <person name="Jabbour D."/>
            <person name="Luo H."/>
            <person name="Baker S.E."/>
            <person name="Pisabarro A.G."/>
            <person name="Walton J.D."/>
            <person name="Blanchette R.A."/>
            <person name="Henrissat B."/>
            <person name="Martin F."/>
            <person name="Cullen D."/>
            <person name="Hibbett D.S."/>
            <person name="Grigoriev I.V."/>
        </authorList>
    </citation>
    <scope>NUCLEOTIDE SEQUENCE [LARGE SCALE GENOMIC DNA]</scope>
    <source>
        <strain evidence="2">MUCL 33604</strain>
    </source>
</reference>
<dbReference type="EMBL" id="KL197737">
    <property type="protein sequence ID" value="KDQ52885.1"/>
    <property type="molecule type" value="Genomic_DNA"/>
</dbReference>
<evidence type="ECO:0000313" key="1">
    <source>
        <dbReference type="EMBL" id="KDQ52885.1"/>
    </source>
</evidence>
<organism evidence="1 2">
    <name type="scientific">Jaapia argillacea MUCL 33604</name>
    <dbReference type="NCBI Taxonomy" id="933084"/>
    <lineage>
        <taxon>Eukaryota</taxon>
        <taxon>Fungi</taxon>
        <taxon>Dikarya</taxon>
        <taxon>Basidiomycota</taxon>
        <taxon>Agaricomycotina</taxon>
        <taxon>Agaricomycetes</taxon>
        <taxon>Agaricomycetidae</taxon>
        <taxon>Jaapiales</taxon>
        <taxon>Jaapiaceae</taxon>
        <taxon>Jaapia</taxon>
    </lineage>
</organism>
<protein>
    <submittedName>
        <fullName evidence="1">Uncharacterized protein</fullName>
    </submittedName>
</protein>
<dbReference type="AlphaFoldDB" id="A0A067PGB2"/>
<dbReference type="InParanoid" id="A0A067PGB2"/>
<dbReference type="Proteomes" id="UP000027265">
    <property type="component" value="Unassembled WGS sequence"/>
</dbReference>
<name>A0A067PGB2_9AGAM</name>
<keyword evidence="2" id="KW-1185">Reference proteome</keyword>
<proteinExistence type="predicted"/>
<dbReference type="HOGENOM" id="CLU_1627316_0_0_1"/>
<sequence length="163" mass="18663">MTCFHQSTSFTIAVAEKYTPVPITHIRIRLWTHLLQPLKIIWAYVIIQLRLSCFDSRTSFKVRSRRFLFTSLLYNSMPGRVSSVLLSPNQPHTFLPGPSHSRPPASWFSISTIYLSPHLKNACFSRLVLFAFTSGHPSPYRPSRSTRLVEHTPCTLLTFPQSS</sequence>
<gene>
    <name evidence="1" type="ORF">JAAARDRAFT_445733</name>
</gene>
<accession>A0A067PGB2</accession>